<dbReference type="OrthoDB" id="1298661at2759"/>
<evidence type="ECO:0000256" key="8">
    <source>
        <dbReference type="ARBA" id="ARBA00047306"/>
    </source>
</evidence>
<gene>
    <name evidence="13" type="ORF">PHYBLDRAFT_135651</name>
</gene>
<feature type="binding site" evidence="12">
    <location>
        <position position="90"/>
    </location>
    <ligand>
        <name>S-adenosyl-L-methionine</name>
        <dbReference type="ChEBI" id="CHEBI:59789"/>
    </ligand>
</feature>
<keyword evidence="14" id="KW-1185">Reference proteome</keyword>
<keyword evidence="2" id="KW-0489">Methyltransferase</keyword>
<proteinExistence type="inferred from homology"/>
<evidence type="ECO:0000256" key="9">
    <source>
        <dbReference type="ARBA" id="ARBA00047885"/>
    </source>
</evidence>
<protein>
    <recommendedName>
        <fullName evidence="6">Alpha N-terminal protein methyltransferase 1</fullName>
        <ecNumber evidence="5">2.1.1.244</ecNumber>
    </recommendedName>
    <alternativeName>
        <fullName evidence="11">Translation associated element 1</fullName>
    </alternativeName>
    <alternativeName>
        <fullName evidence="7">X-Pro-Lys N-terminal protein methyltransferase 1</fullName>
    </alternativeName>
</protein>
<evidence type="ECO:0000256" key="1">
    <source>
        <dbReference type="ARBA" id="ARBA00009059"/>
    </source>
</evidence>
<dbReference type="Pfam" id="PF05891">
    <property type="entry name" value="Methyltransf_PK"/>
    <property type="match status" value="1"/>
</dbReference>
<evidence type="ECO:0000256" key="3">
    <source>
        <dbReference type="ARBA" id="ARBA00022679"/>
    </source>
</evidence>
<evidence type="ECO:0000256" key="4">
    <source>
        <dbReference type="ARBA" id="ARBA00022691"/>
    </source>
</evidence>
<evidence type="ECO:0000313" key="14">
    <source>
        <dbReference type="Proteomes" id="UP000077315"/>
    </source>
</evidence>
<evidence type="ECO:0000256" key="5">
    <source>
        <dbReference type="ARBA" id="ARBA00039112"/>
    </source>
</evidence>
<dbReference type="Proteomes" id="UP000077315">
    <property type="component" value="Unassembled WGS sequence"/>
</dbReference>
<dbReference type="GeneID" id="28990643"/>
<comment type="catalytic activity">
    <reaction evidence="9">
        <text>N-terminal L-prolyl-L-prolyl-L-lysyl-[protein] + 2 S-adenosyl-L-methionine = N-terminal N,N-dimethyl-L-prolyl-L-prolyl-L-lysyl-[protein] + 2 S-adenosyl-L-homocysteine + 2 H(+)</text>
        <dbReference type="Rhea" id="RHEA:54736"/>
        <dbReference type="Rhea" id="RHEA-COMP:13787"/>
        <dbReference type="Rhea" id="RHEA-COMP:13974"/>
        <dbReference type="ChEBI" id="CHEBI:15378"/>
        <dbReference type="ChEBI" id="CHEBI:57856"/>
        <dbReference type="ChEBI" id="CHEBI:59789"/>
        <dbReference type="ChEBI" id="CHEBI:138059"/>
        <dbReference type="ChEBI" id="CHEBI:138318"/>
        <dbReference type="EC" id="2.1.1.244"/>
    </reaction>
</comment>
<evidence type="ECO:0000256" key="6">
    <source>
        <dbReference type="ARBA" id="ARBA00039449"/>
    </source>
</evidence>
<dbReference type="GO" id="GO:0005737">
    <property type="term" value="C:cytoplasm"/>
    <property type="evidence" value="ECO:0007669"/>
    <property type="project" value="TreeGrafter"/>
</dbReference>
<comment type="similarity">
    <text evidence="1">Belongs to the methyltransferase superfamily. NTM1 family.</text>
</comment>
<dbReference type="InParanoid" id="A0A162ZWH7"/>
<dbReference type="CDD" id="cd02440">
    <property type="entry name" value="AdoMet_MTases"/>
    <property type="match status" value="1"/>
</dbReference>
<dbReference type="PANTHER" id="PTHR12753:SF0">
    <property type="entry name" value="ALPHA N-TERMINAL PROTEIN METHYLTRANSFERASE 1"/>
    <property type="match status" value="1"/>
</dbReference>
<comment type="catalytic activity">
    <reaction evidence="10">
        <text>N-terminal L-alanyl-L-prolyl-L-lysyl-[protein] + 3 S-adenosyl-L-methionine = N-terminal N,N,N-trimethyl-L-alanyl-L-prolyl-L-lysyl-[protein] + 3 S-adenosyl-L-homocysteine + 3 H(+)</text>
        <dbReference type="Rhea" id="RHEA:54712"/>
        <dbReference type="Rhea" id="RHEA-COMP:13785"/>
        <dbReference type="Rhea" id="RHEA-COMP:13971"/>
        <dbReference type="ChEBI" id="CHEBI:15378"/>
        <dbReference type="ChEBI" id="CHEBI:57856"/>
        <dbReference type="ChEBI" id="CHEBI:59789"/>
        <dbReference type="ChEBI" id="CHEBI:138057"/>
        <dbReference type="ChEBI" id="CHEBI:138315"/>
        <dbReference type="EC" id="2.1.1.244"/>
    </reaction>
</comment>
<evidence type="ECO:0000313" key="13">
    <source>
        <dbReference type="EMBL" id="OAD69491.1"/>
    </source>
</evidence>
<feature type="binding site" evidence="12">
    <location>
        <position position="155"/>
    </location>
    <ligand>
        <name>S-adenosyl-L-methionine</name>
        <dbReference type="ChEBI" id="CHEBI:59789"/>
    </ligand>
</feature>
<dbReference type="PANTHER" id="PTHR12753">
    <property type="entry name" value="AD-003 - RELATED"/>
    <property type="match status" value="1"/>
</dbReference>
<feature type="binding site" evidence="12">
    <location>
        <position position="85"/>
    </location>
    <ligand>
        <name>S-adenosyl-L-methionine</name>
        <dbReference type="ChEBI" id="CHEBI:59789"/>
    </ligand>
</feature>
<evidence type="ECO:0000256" key="12">
    <source>
        <dbReference type="PIRSR" id="PIRSR016958-1"/>
    </source>
</evidence>
<keyword evidence="4 12" id="KW-0949">S-adenosyl-L-methionine</keyword>
<dbReference type="Gene3D" id="3.40.50.150">
    <property type="entry name" value="Vaccinia Virus protein VP39"/>
    <property type="match status" value="1"/>
</dbReference>
<dbReference type="GO" id="GO:0071885">
    <property type="term" value="F:N-terminal protein N-methyltransferase activity"/>
    <property type="evidence" value="ECO:0007669"/>
    <property type="project" value="UniProtKB-EC"/>
</dbReference>
<dbReference type="EMBL" id="KV440991">
    <property type="protein sequence ID" value="OAD69491.1"/>
    <property type="molecule type" value="Genomic_DNA"/>
</dbReference>
<dbReference type="SUPFAM" id="SSF53335">
    <property type="entry name" value="S-adenosyl-L-methionine-dependent methyltransferases"/>
    <property type="match status" value="1"/>
</dbReference>
<keyword evidence="3" id="KW-0808">Transferase</keyword>
<dbReference type="InterPro" id="IPR029063">
    <property type="entry name" value="SAM-dependent_MTases_sf"/>
</dbReference>
<dbReference type="AlphaFoldDB" id="A0A162ZWH7"/>
<organism evidence="13 14">
    <name type="scientific">Phycomyces blakesleeanus (strain ATCC 8743b / DSM 1359 / FGSC 10004 / NBRC 33097 / NRRL 1555)</name>
    <dbReference type="NCBI Taxonomy" id="763407"/>
    <lineage>
        <taxon>Eukaryota</taxon>
        <taxon>Fungi</taxon>
        <taxon>Fungi incertae sedis</taxon>
        <taxon>Mucoromycota</taxon>
        <taxon>Mucoromycotina</taxon>
        <taxon>Mucoromycetes</taxon>
        <taxon>Mucorales</taxon>
        <taxon>Phycomycetaceae</taxon>
        <taxon>Phycomyces</taxon>
    </lineage>
</organism>
<evidence type="ECO:0000256" key="2">
    <source>
        <dbReference type="ARBA" id="ARBA00022603"/>
    </source>
</evidence>
<comment type="catalytic activity">
    <reaction evidence="8">
        <text>N-terminal L-seryl-L-prolyl-L-lysyl-[protein] + 3 S-adenosyl-L-methionine = N-terminal N,N,N-trimethyl-L-seryl-L-prolyl-L-lysyl-[protein] + 3 S-adenosyl-L-homocysteine + 3 H(+)</text>
        <dbReference type="Rhea" id="RHEA:54724"/>
        <dbReference type="Rhea" id="RHEA-COMP:13789"/>
        <dbReference type="Rhea" id="RHEA-COMP:13973"/>
        <dbReference type="ChEBI" id="CHEBI:15378"/>
        <dbReference type="ChEBI" id="CHEBI:57856"/>
        <dbReference type="ChEBI" id="CHEBI:59789"/>
        <dbReference type="ChEBI" id="CHEBI:138061"/>
        <dbReference type="ChEBI" id="CHEBI:138317"/>
        <dbReference type="EC" id="2.1.1.244"/>
    </reaction>
</comment>
<dbReference type="RefSeq" id="XP_018287531.1">
    <property type="nucleotide sequence ID" value="XM_018429737.1"/>
</dbReference>
<dbReference type="FunFam" id="3.40.50.150:FF:000025">
    <property type="entry name" value="N-terminal Xaa-Pro-Lys N-methyltransferase 1"/>
    <property type="match status" value="1"/>
</dbReference>
<reference evidence="14" key="1">
    <citation type="submission" date="2015-06" db="EMBL/GenBank/DDBJ databases">
        <title>Expansion of signal transduction pathways in fungi by whole-genome duplication.</title>
        <authorList>
            <consortium name="DOE Joint Genome Institute"/>
            <person name="Corrochano L.M."/>
            <person name="Kuo A."/>
            <person name="Marcet-Houben M."/>
            <person name="Polaino S."/>
            <person name="Salamov A."/>
            <person name="Villalobos J.M."/>
            <person name="Alvarez M.I."/>
            <person name="Avalos J."/>
            <person name="Benito E.P."/>
            <person name="Benoit I."/>
            <person name="Burger G."/>
            <person name="Camino L.P."/>
            <person name="Canovas D."/>
            <person name="Cerda-Olmedo E."/>
            <person name="Cheng J.-F."/>
            <person name="Dominguez A."/>
            <person name="Elias M."/>
            <person name="Eslava A.P."/>
            <person name="Glaser F."/>
            <person name="Grimwood J."/>
            <person name="Gutierrez G."/>
            <person name="Heitman J."/>
            <person name="Henrissat B."/>
            <person name="Iturriaga E.A."/>
            <person name="Lang B.F."/>
            <person name="Lavin J.L."/>
            <person name="Lee S."/>
            <person name="Li W."/>
            <person name="Lindquist E."/>
            <person name="Lopez-Garcia S."/>
            <person name="Luque E.M."/>
            <person name="Marcos A.T."/>
            <person name="Martin J."/>
            <person name="McCluskey K."/>
            <person name="Medina H.R."/>
            <person name="Miralles-Duran A."/>
            <person name="Miyazaki A."/>
            <person name="Munoz-Torres E."/>
            <person name="Oguiza J.A."/>
            <person name="Ohm R."/>
            <person name="Olmedo M."/>
            <person name="Orejas M."/>
            <person name="Ortiz-Castellanos L."/>
            <person name="Pisabarro A.G."/>
            <person name="Rodriguez-Romero J."/>
            <person name="Ruiz-Herrera J."/>
            <person name="Ruiz-Vazquez R."/>
            <person name="Sanz C."/>
            <person name="Schackwitz W."/>
            <person name="Schmutz J."/>
            <person name="Shahriari M."/>
            <person name="Shelest E."/>
            <person name="Silva-Franco F."/>
            <person name="Soanes D."/>
            <person name="Syed K."/>
            <person name="Tagua V.G."/>
            <person name="Talbot N.J."/>
            <person name="Thon M."/>
            <person name="De vries R.P."/>
            <person name="Wiebenga A."/>
            <person name="Yadav J.S."/>
            <person name="Braun E.L."/>
            <person name="Baker S."/>
            <person name="Garre V."/>
            <person name="Horwitz B."/>
            <person name="Torres-Martinez S."/>
            <person name="Idnurm A."/>
            <person name="Herrera-Estrella A."/>
            <person name="Gabaldon T."/>
            <person name="Grigoriev I.V."/>
        </authorList>
    </citation>
    <scope>NUCLEOTIDE SEQUENCE [LARGE SCALE GENOMIC DNA]</scope>
    <source>
        <strain evidence="14">NRRL 1555(-)</strain>
    </source>
</reference>
<dbReference type="GO" id="GO:0032259">
    <property type="term" value="P:methylation"/>
    <property type="evidence" value="ECO:0007669"/>
    <property type="project" value="UniProtKB-KW"/>
</dbReference>
<dbReference type="EC" id="2.1.1.244" evidence="5"/>
<accession>A0A162ZWH7</accession>
<sequence>MSIDQSTEDNLELMRQPDWYDNAQKYWTAVSPTVNGMLGGFETIDPIDVKGSLSFVDEFVHGVRGVNNVVRKEPVMDSGYACDCGAGIGRVTKNFLLKVPFQKVDLVEQAPNFVEQAKESYLANEIESGRVGNIFCMGLQDFTPEKGKYDLIWCQWVLGHLTDDHLVAFFKRCIKGLKPNGMIAVKENNASREAIIDEEDSSVTRPNSSLKHLFNEAGLSVIKEEVQNGLPAGLFAVRMYMLKPNRQA</sequence>
<dbReference type="PIRSF" id="PIRSF016958">
    <property type="entry name" value="DUF858_MeTrfase_lik"/>
    <property type="match status" value="1"/>
</dbReference>
<evidence type="ECO:0000256" key="10">
    <source>
        <dbReference type="ARBA" id="ARBA00048167"/>
    </source>
</evidence>
<evidence type="ECO:0000256" key="7">
    <source>
        <dbReference type="ARBA" id="ARBA00043129"/>
    </source>
</evidence>
<dbReference type="VEuPathDB" id="FungiDB:PHYBLDRAFT_135651"/>
<feature type="binding site" evidence="12">
    <location>
        <begin position="139"/>
        <end position="140"/>
    </location>
    <ligand>
        <name>S-adenosyl-L-methionine</name>
        <dbReference type="ChEBI" id="CHEBI:59789"/>
    </ligand>
</feature>
<name>A0A162ZWH7_PHYB8</name>
<dbReference type="FunCoup" id="A0A162ZWH7">
    <property type="interactions" value="543"/>
</dbReference>
<dbReference type="InterPro" id="IPR008576">
    <property type="entry name" value="MeTrfase_NTM1"/>
</dbReference>
<evidence type="ECO:0000256" key="11">
    <source>
        <dbReference type="ARBA" id="ARBA00082558"/>
    </source>
</evidence>
<dbReference type="STRING" id="763407.A0A162ZWH7"/>